<dbReference type="InterPro" id="IPR019787">
    <property type="entry name" value="Znf_PHD-finger"/>
</dbReference>
<feature type="region of interest" description="Disordered" evidence="9">
    <location>
        <begin position="602"/>
        <end position="621"/>
    </location>
</feature>
<keyword evidence="3" id="KW-0677">Repeat</keyword>
<keyword evidence="2" id="KW-0479">Metal-binding</keyword>
<dbReference type="AlphaFoldDB" id="A0AAW1CHD2"/>
<feature type="compositionally biased region" description="Basic and acidic residues" evidence="9">
    <location>
        <begin position="483"/>
        <end position="494"/>
    </location>
</feature>
<keyword evidence="6" id="KW-0156">Chromatin regulator</keyword>
<dbReference type="EMBL" id="JAPXFL010000012">
    <property type="protein sequence ID" value="KAK9498291.1"/>
    <property type="molecule type" value="Genomic_DNA"/>
</dbReference>
<dbReference type="PANTHER" id="PTHR12628">
    <property type="entry name" value="POLYCOMB-LIKE TRANSCRIPTION FACTOR"/>
    <property type="match status" value="1"/>
</dbReference>
<dbReference type="Proteomes" id="UP001461498">
    <property type="component" value="Unassembled WGS sequence"/>
</dbReference>
<dbReference type="GO" id="GO:0005634">
    <property type="term" value="C:nucleus"/>
    <property type="evidence" value="ECO:0007669"/>
    <property type="project" value="UniProtKB-SubCell"/>
</dbReference>
<dbReference type="SUPFAM" id="SSF57903">
    <property type="entry name" value="FYVE/PHD zinc finger"/>
    <property type="match status" value="2"/>
</dbReference>
<feature type="compositionally biased region" description="Basic and acidic residues" evidence="9">
    <location>
        <begin position="1"/>
        <end position="10"/>
    </location>
</feature>
<evidence type="ECO:0000259" key="10">
    <source>
        <dbReference type="PROSITE" id="PS50016"/>
    </source>
</evidence>
<feature type="region of interest" description="Disordered" evidence="9">
    <location>
        <begin position="1"/>
        <end position="24"/>
    </location>
</feature>
<evidence type="ECO:0000256" key="2">
    <source>
        <dbReference type="ARBA" id="ARBA00022723"/>
    </source>
</evidence>
<keyword evidence="12" id="KW-1185">Reference proteome</keyword>
<dbReference type="InterPro" id="IPR001965">
    <property type="entry name" value="Znf_PHD"/>
</dbReference>
<keyword evidence="4 8" id="KW-0863">Zinc-finger</keyword>
<dbReference type="GO" id="GO:0045814">
    <property type="term" value="P:negative regulation of gene expression, epigenetic"/>
    <property type="evidence" value="ECO:0007669"/>
    <property type="project" value="TreeGrafter"/>
</dbReference>
<evidence type="ECO:0000256" key="8">
    <source>
        <dbReference type="PROSITE-ProRule" id="PRU00146"/>
    </source>
</evidence>
<evidence type="ECO:0000256" key="3">
    <source>
        <dbReference type="ARBA" id="ARBA00022737"/>
    </source>
</evidence>
<dbReference type="CDD" id="cd15499">
    <property type="entry name" value="PHD1_MTF2_PHF19_like"/>
    <property type="match status" value="1"/>
</dbReference>
<dbReference type="GO" id="GO:0003682">
    <property type="term" value="F:chromatin binding"/>
    <property type="evidence" value="ECO:0007669"/>
    <property type="project" value="TreeGrafter"/>
</dbReference>
<evidence type="ECO:0000256" key="6">
    <source>
        <dbReference type="ARBA" id="ARBA00022853"/>
    </source>
</evidence>
<accession>A0AAW1CHD2</accession>
<feature type="region of interest" description="Disordered" evidence="9">
    <location>
        <begin position="150"/>
        <end position="176"/>
    </location>
</feature>
<feature type="compositionally biased region" description="Basic residues" evidence="9">
    <location>
        <begin position="472"/>
        <end position="482"/>
    </location>
</feature>
<comment type="subcellular location">
    <subcellularLocation>
        <location evidence="1">Nucleus</location>
    </subcellularLocation>
</comment>
<comment type="caution">
    <text evidence="11">The sequence shown here is derived from an EMBL/GenBank/DDBJ whole genome shotgun (WGS) entry which is preliminary data.</text>
</comment>
<evidence type="ECO:0000313" key="11">
    <source>
        <dbReference type="EMBL" id="KAK9498291.1"/>
    </source>
</evidence>
<dbReference type="InterPro" id="IPR025894">
    <property type="entry name" value="Mtf2_C_dom"/>
</dbReference>
<organism evidence="11 12">
    <name type="scientific">Rhynocoris fuscipes</name>
    <dbReference type="NCBI Taxonomy" id="488301"/>
    <lineage>
        <taxon>Eukaryota</taxon>
        <taxon>Metazoa</taxon>
        <taxon>Ecdysozoa</taxon>
        <taxon>Arthropoda</taxon>
        <taxon>Hexapoda</taxon>
        <taxon>Insecta</taxon>
        <taxon>Pterygota</taxon>
        <taxon>Neoptera</taxon>
        <taxon>Paraneoptera</taxon>
        <taxon>Hemiptera</taxon>
        <taxon>Heteroptera</taxon>
        <taxon>Panheteroptera</taxon>
        <taxon>Cimicomorpha</taxon>
        <taxon>Reduviidae</taxon>
        <taxon>Harpactorinae</taxon>
        <taxon>Harpactorini</taxon>
        <taxon>Rhynocoris</taxon>
    </lineage>
</organism>
<protein>
    <recommendedName>
        <fullName evidence="10">PHD-type domain-containing protein</fullName>
    </recommendedName>
</protein>
<proteinExistence type="predicted"/>
<evidence type="ECO:0000256" key="1">
    <source>
        <dbReference type="ARBA" id="ARBA00004123"/>
    </source>
</evidence>
<dbReference type="Gene3D" id="3.90.980.20">
    <property type="match status" value="1"/>
</dbReference>
<feature type="domain" description="PHD-type" evidence="10">
    <location>
        <begin position="81"/>
        <end position="136"/>
    </location>
</feature>
<dbReference type="InterPro" id="IPR011011">
    <property type="entry name" value="Znf_FYVE_PHD"/>
</dbReference>
<evidence type="ECO:0000256" key="4">
    <source>
        <dbReference type="ARBA" id="ARBA00022771"/>
    </source>
</evidence>
<feature type="compositionally biased region" description="Pro residues" evidence="9">
    <location>
        <begin position="153"/>
        <end position="170"/>
    </location>
</feature>
<name>A0AAW1CHD2_9HEMI</name>
<keyword evidence="5" id="KW-0862">Zinc</keyword>
<evidence type="ECO:0000256" key="7">
    <source>
        <dbReference type="ARBA" id="ARBA00023242"/>
    </source>
</evidence>
<dbReference type="Pfam" id="PF00628">
    <property type="entry name" value="PHD"/>
    <property type="match status" value="1"/>
</dbReference>
<dbReference type="Gene3D" id="2.30.30.140">
    <property type="match status" value="1"/>
</dbReference>
<feature type="region of interest" description="Disordered" evidence="9">
    <location>
        <begin position="460"/>
        <end position="541"/>
    </location>
</feature>
<gene>
    <name evidence="11" type="ORF">O3M35_002959</name>
</gene>
<dbReference type="Pfam" id="PF14061">
    <property type="entry name" value="Mtf2_C"/>
    <property type="match status" value="1"/>
</dbReference>
<dbReference type="PANTHER" id="PTHR12628:SF21">
    <property type="entry name" value="PHD-TYPE DOMAIN-CONTAINING PROTEIN"/>
    <property type="match status" value="1"/>
</dbReference>
<feature type="compositionally biased region" description="Polar residues" evidence="9">
    <location>
        <begin position="607"/>
        <end position="621"/>
    </location>
</feature>
<dbReference type="Gene3D" id="3.30.40.10">
    <property type="entry name" value="Zinc/RING finger domain, C3HC4 (zinc finger)"/>
    <property type="match status" value="1"/>
</dbReference>
<sequence length="671" mass="76237">MSAKKKDSAMGDHPPPDSTTKEKTNFLIGDEVLMQRRDGNFYFGAVIKIDSLREQCLVKFGDNTETWSSFSRLTKLSTALDVTCVKCKSSETKTDNEIAVCDRCSRGYHQLCHQPAIKNEDVKGDPKWECSRCQDLPGKRQLPIRKSSVTPLPQVPVQPPAPPPPPPLHSLPPNVATESNKKKLPYNLVDLNWDMQHRVNSEGKYCYCGNNGKWFLQMLQCGRCRQWFHGRCIVSLRYPLLFGDRFYVFVCTLCNAGSEFLRRLEVKWVDLVHLAAFNLTLKMAKKYQDVEDFVKFLNTNWKNLQLPPKILDTPAPDRRELIISILTSNRNRFKYSREVKKRTTMWGLKVRVPPPTPAFSLPPNKPLSDQVLSDAWNNNARLQFLPVPHENCLPVKDYDFFPDWEAINITERLPGLELLHIESRPLLLLSKGLSSTGQNACIKSSTPFYPESRSQIERRIKAQGLETDRLRNFKNRNNRKIRRDSLDKSKDRQELPPTPPSSESNPEVLAQPDTSGDESSSRGTLDSIIPPPADFDGRNNPFLSTSLPLTLNPVIRPTKRRLSEKDIRITSTGEIKRRRVRRSKLVDNGNGIKGARTSLNGRRLKSAPSTPTTSPIKSQPSYNIDDLKSTVNHYFGALNRIASGEKFTVKAKRITTEGKIQYLINWGCSPT</sequence>
<reference evidence="11 12" key="1">
    <citation type="submission" date="2022-12" db="EMBL/GenBank/DDBJ databases">
        <title>Chromosome-level genome assembly of true bugs.</title>
        <authorList>
            <person name="Ma L."/>
            <person name="Li H."/>
        </authorList>
    </citation>
    <scope>NUCLEOTIDE SEQUENCE [LARGE SCALE GENOMIC DNA]</scope>
    <source>
        <strain evidence="11">Lab_2022b</strain>
    </source>
</reference>
<dbReference type="GO" id="GO:0003677">
    <property type="term" value="F:DNA binding"/>
    <property type="evidence" value="ECO:0007669"/>
    <property type="project" value="TreeGrafter"/>
</dbReference>
<dbReference type="GO" id="GO:0008270">
    <property type="term" value="F:zinc ion binding"/>
    <property type="evidence" value="ECO:0007669"/>
    <property type="project" value="UniProtKB-KW"/>
</dbReference>
<evidence type="ECO:0000256" key="9">
    <source>
        <dbReference type="SAM" id="MobiDB-lite"/>
    </source>
</evidence>
<evidence type="ECO:0000313" key="12">
    <source>
        <dbReference type="Proteomes" id="UP001461498"/>
    </source>
</evidence>
<dbReference type="PROSITE" id="PS50016">
    <property type="entry name" value="ZF_PHD_2"/>
    <property type="match status" value="1"/>
</dbReference>
<dbReference type="InterPro" id="IPR013083">
    <property type="entry name" value="Znf_RING/FYVE/PHD"/>
</dbReference>
<feature type="compositionally biased region" description="Polar residues" evidence="9">
    <location>
        <begin position="512"/>
        <end position="524"/>
    </location>
</feature>
<feature type="compositionally biased region" description="Basic and acidic residues" evidence="9">
    <location>
        <begin position="460"/>
        <end position="471"/>
    </location>
</feature>
<evidence type="ECO:0000256" key="5">
    <source>
        <dbReference type="ARBA" id="ARBA00022833"/>
    </source>
</evidence>
<dbReference type="SMART" id="SM00249">
    <property type="entry name" value="PHD"/>
    <property type="match status" value="2"/>
</dbReference>
<keyword evidence="7" id="KW-0539">Nucleus</keyword>